<name>A0A2N9FKY5_FAGSY</name>
<dbReference type="AlphaFoldDB" id="A0A2N9FKY5"/>
<reference evidence="1" key="1">
    <citation type="submission" date="2018-02" db="EMBL/GenBank/DDBJ databases">
        <authorList>
            <person name="Cohen D.B."/>
            <person name="Kent A.D."/>
        </authorList>
    </citation>
    <scope>NUCLEOTIDE SEQUENCE</scope>
</reference>
<proteinExistence type="predicted"/>
<evidence type="ECO:0000313" key="1">
    <source>
        <dbReference type="EMBL" id="SPC87858.1"/>
    </source>
</evidence>
<sequence>MKKATAGEIAPMEEGSGLKPIFGRKAEQDSCLSDSRVCPRRCSYKNQIAKVGRDSSQMDGATGVSKEVEQGGETALFGIGGWVLLCS</sequence>
<accession>A0A2N9FKY5</accession>
<gene>
    <name evidence="1" type="ORF">FSB_LOCUS15740</name>
</gene>
<dbReference type="EMBL" id="OIVN01000951">
    <property type="protein sequence ID" value="SPC87858.1"/>
    <property type="molecule type" value="Genomic_DNA"/>
</dbReference>
<organism evidence="1">
    <name type="scientific">Fagus sylvatica</name>
    <name type="common">Beechnut</name>
    <dbReference type="NCBI Taxonomy" id="28930"/>
    <lineage>
        <taxon>Eukaryota</taxon>
        <taxon>Viridiplantae</taxon>
        <taxon>Streptophyta</taxon>
        <taxon>Embryophyta</taxon>
        <taxon>Tracheophyta</taxon>
        <taxon>Spermatophyta</taxon>
        <taxon>Magnoliopsida</taxon>
        <taxon>eudicotyledons</taxon>
        <taxon>Gunneridae</taxon>
        <taxon>Pentapetalae</taxon>
        <taxon>rosids</taxon>
        <taxon>fabids</taxon>
        <taxon>Fagales</taxon>
        <taxon>Fagaceae</taxon>
        <taxon>Fagus</taxon>
    </lineage>
</organism>
<protein>
    <submittedName>
        <fullName evidence="1">Uncharacterized protein</fullName>
    </submittedName>
</protein>